<dbReference type="AlphaFoldDB" id="X1DQ83"/>
<evidence type="ECO:0000256" key="1">
    <source>
        <dbReference type="SAM" id="Phobius"/>
    </source>
</evidence>
<keyword evidence="1" id="KW-0472">Membrane</keyword>
<reference evidence="2" key="1">
    <citation type="journal article" date="2014" name="Front. Microbiol.">
        <title>High frequency of phylogenetically diverse reductive dehalogenase-homologous genes in deep subseafloor sedimentary metagenomes.</title>
        <authorList>
            <person name="Kawai M."/>
            <person name="Futagami T."/>
            <person name="Toyoda A."/>
            <person name="Takaki Y."/>
            <person name="Nishi S."/>
            <person name="Hori S."/>
            <person name="Arai W."/>
            <person name="Tsubouchi T."/>
            <person name="Morono Y."/>
            <person name="Uchiyama I."/>
            <person name="Ito T."/>
            <person name="Fujiyama A."/>
            <person name="Inagaki F."/>
            <person name="Takami H."/>
        </authorList>
    </citation>
    <scope>NUCLEOTIDE SEQUENCE</scope>
    <source>
        <strain evidence="2">Expedition CK06-06</strain>
    </source>
</reference>
<feature type="transmembrane region" description="Helical" evidence="1">
    <location>
        <begin position="26"/>
        <end position="46"/>
    </location>
</feature>
<sequence length="281" mass="30076">LITALIRYFYHYTLLVLGSLSVNGFLLYYGSLIYFGFLIFFAYVIAAKNNIRLENSTINSLPEEGHGDIRCNWDIDLVGGNVTVNGSAYAVDTIDGDTITVQPPHEGASKILFPGDYSGLYESMSKEKDDIRVGDLVITENQTLGPVHITGNLTVEAKATVTLTGTVYVTGRIAVNNACFEGEENVVAEGNITISQGAIGAANIPLFTSVNGDITLQGTLVCAVVYAPNGIVTVSNVDYLFGAVGGDTVIVDKATIIYAQELQGRDDLPGGLLYTISYSYD</sequence>
<dbReference type="EMBL" id="BARU01003368">
    <property type="protein sequence ID" value="GAH23136.1"/>
    <property type="molecule type" value="Genomic_DNA"/>
</dbReference>
<gene>
    <name evidence="2" type="ORF">S03H2_07338</name>
</gene>
<keyword evidence="1" id="KW-1133">Transmembrane helix</keyword>
<protein>
    <submittedName>
        <fullName evidence="2">Uncharacterized protein</fullName>
    </submittedName>
</protein>
<feature type="non-terminal residue" evidence="2">
    <location>
        <position position="1"/>
    </location>
</feature>
<name>X1DQ83_9ZZZZ</name>
<organism evidence="2">
    <name type="scientific">marine sediment metagenome</name>
    <dbReference type="NCBI Taxonomy" id="412755"/>
    <lineage>
        <taxon>unclassified sequences</taxon>
        <taxon>metagenomes</taxon>
        <taxon>ecological metagenomes</taxon>
    </lineage>
</organism>
<proteinExistence type="predicted"/>
<accession>X1DQ83</accession>
<keyword evidence="1" id="KW-0812">Transmembrane</keyword>
<comment type="caution">
    <text evidence="2">The sequence shown here is derived from an EMBL/GenBank/DDBJ whole genome shotgun (WGS) entry which is preliminary data.</text>
</comment>
<evidence type="ECO:0000313" key="2">
    <source>
        <dbReference type="EMBL" id="GAH23136.1"/>
    </source>
</evidence>